<evidence type="ECO:0000313" key="2">
    <source>
        <dbReference type="Proteomes" id="UP001523262"/>
    </source>
</evidence>
<dbReference type="Pfam" id="PF09388">
    <property type="entry name" value="SpoOE-like"/>
    <property type="match status" value="1"/>
</dbReference>
<protein>
    <submittedName>
        <fullName evidence="1">Aspartyl-phosphate phosphatase Spo0E family protein</fullName>
    </submittedName>
</protein>
<dbReference type="InterPro" id="IPR036638">
    <property type="entry name" value="HLH_DNA-bd_sf"/>
</dbReference>
<gene>
    <name evidence="1" type="ORF">NDK43_11745</name>
</gene>
<dbReference type="Gene3D" id="4.10.280.10">
    <property type="entry name" value="Helix-loop-helix DNA-binding domain"/>
    <property type="match status" value="1"/>
</dbReference>
<name>A0ABT0WA93_9BACI</name>
<comment type="caution">
    <text evidence="1">The sequence shown here is derived from an EMBL/GenBank/DDBJ whole genome shotgun (WGS) entry which is preliminary data.</text>
</comment>
<dbReference type="EMBL" id="JAMQCR010000001">
    <property type="protein sequence ID" value="MCM2532939.1"/>
    <property type="molecule type" value="Genomic_DNA"/>
</dbReference>
<dbReference type="InterPro" id="IPR018540">
    <property type="entry name" value="Spo0E-like"/>
</dbReference>
<organism evidence="1 2">
    <name type="scientific">Neobacillus pocheonensis</name>
    <dbReference type="NCBI Taxonomy" id="363869"/>
    <lineage>
        <taxon>Bacteria</taxon>
        <taxon>Bacillati</taxon>
        <taxon>Bacillota</taxon>
        <taxon>Bacilli</taxon>
        <taxon>Bacillales</taxon>
        <taxon>Bacillaceae</taxon>
        <taxon>Neobacillus</taxon>
    </lineage>
</organism>
<dbReference type="InterPro" id="IPR037208">
    <property type="entry name" value="Spo0E-like_sf"/>
</dbReference>
<keyword evidence="2" id="KW-1185">Reference proteome</keyword>
<proteinExistence type="predicted"/>
<accession>A0ABT0WA93</accession>
<dbReference type="Proteomes" id="UP001523262">
    <property type="component" value="Unassembled WGS sequence"/>
</dbReference>
<sequence length="73" mass="8545">MIQIGKTKGLLSEETINCSQELDNLLNEYSRLLSESKRSKPLNDYYDFLVFLQKSTNKIIRLGCSSFFSYFQH</sequence>
<evidence type="ECO:0000313" key="1">
    <source>
        <dbReference type="EMBL" id="MCM2532939.1"/>
    </source>
</evidence>
<dbReference type="SUPFAM" id="SSF140500">
    <property type="entry name" value="BAS1536-like"/>
    <property type="match status" value="1"/>
</dbReference>
<reference evidence="1 2" key="1">
    <citation type="submission" date="2022-06" db="EMBL/GenBank/DDBJ databases">
        <authorList>
            <person name="Jeon C.O."/>
        </authorList>
    </citation>
    <scope>NUCLEOTIDE SEQUENCE [LARGE SCALE GENOMIC DNA]</scope>
    <source>
        <strain evidence="1 2">KCTC 13943</strain>
    </source>
</reference>